<protein>
    <submittedName>
        <fullName evidence="2">Uncharacterized protein</fullName>
    </submittedName>
</protein>
<dbReference type="Proteomes" id="UP001153269">
    <property type="component" value="Unassembled WGS sequence"/>
</dbReference>
<organism evidence="2 3">
    <name type="scientific">Pleuronectes platessa</name>
    <name type="common">European plaice</name>
    <dbReference type="NCBI Taxonomy" id="8262"/>
    <lineage>
        <taxon>Eukaryota</taxon>
        <taxon>Metazoa</taxon>
        <taxon>Chordata</taxon>
        <taxon>Craniata</taxon>
        <taxon>Vertebrata</taxon>
        <taxon>Euteleostomi</taxon>
        <taxon>Actinopterygii</taxon>
        <taxon>Neopterygii</taxon>
        <taxon>Teleostei</taxon>
        <taxon>Neoteleostei</taxon>
        <taxon>Acanthomorphata</taxon>
        <taxon>Carangaria</taxon>
        <taxon>Pleuronectiformes</taxon>
        <taxon>Pleuronectoidei</taxon>
        <taxon>Pleuronectidae</taxon>
        <taxon>Pleuronectes</taxon>
    </lineage>
</organism>
<dbReference type="AlphaFoldDB" id="A0A9N7ULQ8"/>
<keyword evidence="3" id="KW-1185">Reference proteome</keyword>
<feature type="region of interest" description="Disordered" evidence="1">
    <location>
        <begin position="51"/>
        <end position="110"/>
    </location>
</feature>
<evidence type="ECO:0000313" key="3">
    <source>
        <dbReference type="Proteomes" id="UP001153269"/>
    </source>
</evidence>
<sequence length="110" mass="12518">RAHVDACQSGNASKVIPKAVGRHWTPANCKREEKLCETASAGISGLGFIQRSRDHHREEAGDNESWKRTKRQTYRIKQFGSAPAAATLHYSHTQDRRWKEGEEERYGDPK</sequence>
<feature type="compositionally biased region" description="Basic and acidic residues" evidence="1">
    <location>
        <begin position="92"/>
        <end position="110"/>
    </location>
</feature>
<feature type="non-terminal residue" evidence="2">
    <location>
        <position position="110"/>
    </location>
</feature>
<accession>A0A9N7ULQ8</accession>
<reference evidence="2" key="1">
    <citation type="submission" date="2020-03" db="EMBL/GenBank/DDBJ databases">
        <authorList>
            <person name="Weist P."/>
        </authorList>
    </citation>
    <scope>NUCLEOTIDE SEQUENCE</scope>
</reference>
<gene>
    <name evidence="2" type="ORF">PLEPLA_LOCUS20858</name>
</gene>
<proteinExistence type="predicted"/>
<dbReference type="EMBL" id="CADEAL010001474">
    <property type="protein sequence ID" value="CAB1432772.1"/>
    <property type="molecule type" value="Genomic_DNA"/>
</dbReference>
<feature type="compositionally biased region" description="Basic and acidic residues" evidence="1">
    <location>
        <begin position="51"/>
        <end position="67"/>
    </location>
</feature>
<name>A0A9N7ULQ8_PLEPL</name>
<evidence type="ECO:0000256" key="1">
    <source>
        <dbReference type="SAM" id="MobiDB-lite"/>
    </source>
</evidence>
<comment type="caution">
    <text evidence="2">The sequence shown here is derived from an EMBL/GenBank/DDBJ whole genome shotgun (WGS) entry which is preliminary data.</text>
</comment>
<evidence type="ECO:0000313" key="2">
    <source>
        <dbReference type="EMBL" id="CAB1432772.1"/>
    </source>
</evidence>